<keyword evidence="7" id="KW-1185">Reference proteome</keyword>
<dbReference type="InterPro" id="IPR013751">
    <property type="entry name" value="ACP_syn_III_N"/>
</dbReference>
<dbReference type="Pfam" id="PF08541">
    <property type="entry name" value="ACP_syn_III_C"/>
    <property type="match status" value="1"/>
</dbReference>
<dbReference type="PANTHER" id="PTHR34069:SF2">
    <property type="entry name" value="BETA-KETOACYL-[ACYL-CARRIER-PROTEIN] SYNTHASE III"/>
    <property type="match status" value="1"/>
</dbReference>
<dbReference type="NCBIfam" id="NF006829">
    <property type="entry name" value="PRK09352.1"/>
    <property type="match status" value="1"/>
</dbReference>
<evidence type="ECO:0000256" key="1">
    <source>
        <dbReference type="ARBA" id="ARBA00022490"/>
    </source>
</evidence>
<dbReference type="EC" id="2.3.1.180" evidence="6"/>
<gene>
    <name evidence="6" type="ORF">ACFQ5X_30675</name>
</gene>
<dbReference type="Gene3D" id="3.40.47.10">
    <property type="match status" value="1"/>
</dbReference>
<protein>
    <submittedName>
        <fullName evidence="6">Beta-ketoacyl-ACP synthase III</fullName>
        <ecNumber evidence="6">2.3.1.180</ecNumber>
    </submittedName>
</protein>
<evidence type="ECO:0000313" key="6">
    <source>
        <dbReference type="EMBL" id="MFD1310206.1"/>
    </source>
</evidence>
<dbReference type="InterPro" id="IPR016039">
    <property type="entry name" value="Thiolase-like"/>
</dbReference>
<dbReference type="InterPro" id="IPR013747">
    <property type="entry name" value="ACP_syn_III_C"/>
</dbReference>
<keyword evidence="1" id="KW-0963">Cytoplasm</keyword>
<keyword evidence="2 6" id="KW-0808">Transferase</keyword>
<evidence type="ECO:0000259" key="5">
    <source>
        <dbReference type="Pfam" id="PF08545"/>
    </source>
</evidence>
<dbReference type="RefSeq" id="WP_329525351.1">
    <property type="nucleotide sequence ID" value="NZ_JBHSKH010000057.1"/>
</dbReference>
<keyword evidence="3 6" id="KW-0012">Acyltransferase</keyword>
<dbReference type="SUPFAM" id="SSF53901">
    <property type="entry name" value="Thiolase-like"/>
    <property type="match status" value="1"/>
</dbReference>
<sequence>MTTAVLEGIAGFVPPRTVANGELPVGWCVDDAWVRRRSGIGERRWVAPGVATGHLALEAARKALSVAGLPLVDAVIVATSTPDRPMPAMAPWLATRLGLGGAAAWDVSAACTGFVYGLATASGVLASGCADRVLLVAAEVYSTLIDPQDRSAGIVFADGAAAAVLRRGGKGEPGSLVAFDLGSDGSQDTLIQVPGGGALERARPDDYRPEDRYFRMRGREVFQHAVTRMAQSARTVLKHAGWSAEDVDRFCAHQANARILAAVGARIPVPAHRHVTNIERVGNTGSASIPLALADAAARGELRSGQRVLLTAFGAGLTWGSAALLWPELPSVPQLDGVVPPVAVPAAPAV</sequence>
<evidence type="ECO:0000256" key="3">
    <source>
        <dbReference type="ARBA" id="ARBA00023315"/>
    </source>
</evidence>
<evidence type="ECO:0000259" key="4">
    <source>
        <dbReference type="Pfam" id="PF08541"/>
    </source>
</evidence>
<evidence type="ECO:0000313" key="7">
    <source>
        <dbReference type="Proteomes" id="UP001597058"/>
    </source>
</evidence>
<accession>A0ABW3XKU5</accession>
<comment type="caution">
    <text evidence="6">The sequence shown here is derived from an EMBL/GenBank/DDBJ whole genome shotgun (WGS) entry which is preliminary data.</text>
</comment>
<reference evidence="7" key="1">
    <citation type="journal article" date="2019" name="Int. J. Syst. Evol. Microbiol.">
        <title>The Global Catalogue of Microorganisms (GCM) 10K type strain sequencing project: providing services to taxonomists for standard genome sequencing and annotation.</title>
        <authorList>
            <consortium name="The Broad Institute Genomics Platform"/>
            <consortium name="The Broad Institute Genome Sequencing Center for Infectious Disease"/>
            <person name="Wu L."/>
            <person name="Ma J."/>
        </authorList>
    </citation>
    <scope>NUCLEOTIDE SEQUENCE [LARGE SCALE GENOMIC DNA]</scope>
    <source>
        <strain evidence="7">CGMCC 4.7020</strain>
    </source>
</reference>
<dbReference type="CDD" id="cd00830">
    <property type="entry name" value="KAS_III"/>
    <property type="match status" value="1"/>
</dbReference>
<organism evidence="6 7">
    <name type="scientific">Streptomyces kaempferi</name>
    <dbReference type="NCBI Taxonomy" id="333725"/>
    <lineage>
        <taxon>Bacteria</taxon>
        <taxon>Bacillati</taxon>
        <taxon>Actinomycetota</taxon>
        <taxon>Actinomycetes</taxon>
        <taxon>Kitasatosporales</taxon>
        <taxon>Streptomycetaceae</taxon>
        <taxon>Streptomyces</taxon>
    </lineage>
</organism>
<evidence type="ECO:0000256" key="2">
    <source>
        <dbReference type="ARBA" id="ARBA00022679"/>
    </source>
</evidence>
<dbReference type="Proteomes" id="UP001597058">
    <property type="component" value="Unassembled WGS sequence"/>
</dbReference>
<dbReference type="GO" id="GO:0033818">
    <property type="term" value="F:beta-ketoacyl-acyl-carrier-protein synthase III activity"/>
    <property type="evidence" value="ECO:0007669"/>
    <property type="project" value="UniProtKB-EC"/>
</dbReference>
<dbReference type="EMBL" id="JBHTMM010000048">
    <property type="protein sequence ID" value="MFD1310206.1"/>
    <property type="molecule type" value="Genomic_DNA"/>
</dbReference>
<name>A0ABW3XKU5_9ACTN</name>
<dbReference type="Pfam" id="PF08545">
    <property type="entry name" value="ACP_syn_III"/>
    <property type="match status" value="1"/>
</dbReference>
<feature type="domain" description="Beta-ketoacyl-[acyl-carrier-protein] synthase III N-terminal" evidence="5">
    <location>
        <begin position="106"/>
        <end position="185"/>
    </location>
</feature>
<proteinExistence type="predicted"/>
<dbReference type="PANTHER" id="PTHR34069">
    <property type="entry name" value="3-OXOACYL-[ACYL-CARRIER-PROTEIN] SYNTHASE 3"/>
    <property type="match status" value="1"/>
</dbReference>
<feature type="domain" description="Beta-ketoacyl-[acyl-carrier-protein] synthase III C-terminal" evidence="4">
    <location>
        <begin position="237"/>
        <end position="326"/>
    </location>
</feature>